<proteinExistence type="predicted"/>
<reference evidence="2" key="1">
    <citation type="submission" date="2020-10" db="EMBL/GenBank/DDBJ databases">
        <authorList>
            <person name="Gilroy R."/>
        </authorList>
    </citation>
    <scope>NUCLEOTIDE SEQUENCE</scope>
    <source>
        <strain evidence="2">10532</strain>
    </source>
</reference>
<dbReference type="AlphaFoldDB" id="A0A9D9N192"/>
<comment type="caution">
    <text evidence="2">The sequence shown here is derived from an EMBL/GenBank/DDBJ whole genome shotgun (WGS) entry which is preliminary data.</text>
</comment>
<dbReference type="Proteomes" id="UP000823638">
    <property type="component" value="Unassembled WGS sequence"/>
</dbReference>
<accession>A0A9D9N192</accession>
<sequence length="61" mass="6739">MPSSKTLPCNMCPGCAHYEFKKSTGRHYCDNSVSFTSSVKCGQNPDKDGTSSNSCRKFEPR</sequence>
<evidence type="ECO:0000256" key="1">
    <source>
        <dbReference type="SAM" id="MobiDB-lite"/>
    </source>
</evidence>
<evidence type="ECO:0000313" key="3">
    <source>
        <dbReference type="Proteomes" id="UP000823638"/>
    </source>
</evidence>
<gene>
    <name evidence="2" type="ORF">IAA81_00720</name>
</gene>
<protein>
    <submittedName>
        <fullName evidence="2">Uncharacterized protein</fullName>
    </submittedName>
</protein>
<dbReference type="EMBL" id="JADIMM010000015">
    <property type="protein sequence ID" value="MBO8456736.1"/>
    <property type="molecule type" value="Genomic_DNA"/>
</dbReference>
<name>A0A9D9N192_9SPIR</name>
<feature type="region of interest" description="Disordered" evidence="1">
    <location>
        <begin position="41"/>
        <end position="61"/>
    </location>
</feature>
<evidence type="ECO:0000313" key="2">
    <source>
        <dbReference type="EMBL" id="MBO8456736.1"/>
    </source>
</evidence>
<organism evidence="2 3">
    <name type="scientific">Candidatus Gallitreponema excrementavium</name>
    <dbReference type="NCBI Taxonomy" id="2840840"/>
    <lineage>
        <taxon>Bacteria</taxon>
        <taxon>Pseudomonadati</taxon>
        <taxon>Spirochaetota</taxon>
        <taxon>Spirochaetia</taxon>
        <taxon>Spirochaetales</taxon>
        <taxon>Candidatus Gallitreponema</taxon>
    </lineage>
</organism>
<reference evidence="2" key="2">
    <citation type="journal article" date="2021" name="PeerJ">
        <title>Extensive microbial diversity within the chicken gut microbiome revealed by metagenomics and culture.</title>
        <authorList>
            <person name="Gilroy R."/>
            <person name="Ravi A."/>
            <person name="Getino M."/>
            <person name="Pursley I."/>
            <person name="Horton D.L."/>
            <person name="Alikhan N.F."/>
            <person name="Baker D."/>
            <person name="Gharbi K."/>
            <person name="Hall N."/>
            <person name="Watson M."/>
            <person name="Adriaenssens E.M."/>
            <person name="Foster-Nyarko E."/>
            <person name="Jarju S."/>
            <person name="Secka A."/>
            <person name="Antonio M."/>
            <person name="Oren A."/>
            <person name="Chaudhuri R.R."/>
            <person name="La Ragione R."/>
            <person name="Hildebrand F."/>
            <person name="Pallen M.J."/>
        </authorList>
    </citation>
    <scope>NUCLEOTIDE SEQUENCE</scope>
    <source>
        <strain evidence="2">10532</strain>
    </source>
</reference>